<feature type="non-terminal residue" evidence="5">
    <location>
        <position position="1"/>
    </location>
</feature>
<dbReference type="GO" id="GO:0030288">
    <property type="term" value="C:outer membrane-bounded periplasmic space"/>
    <property type="evidence" value="ECO:0007669"/>
    <property type="project" value="TreeGrafter"/>
</dbReference>
<sequence>RDVLYSQSYFDAGQVLLARRDNVHLQSFVDLAGGSVSVELGSEAHQLVRQLSRDRRLSVEVVAQRDWDAAADLLTDRKVDALVCDMVTARALLKRGEELRLVGPTLTDEPYVIAARHDSPVLMAEVNAALQEWRRNGLLESLQRRWF</sequence>
<reference evidence="5" key="1">
    <citation type="journal article" date="2014" name="Front. Microbiol.">
        <title>High frequency of phylogenetically diverse reductive dehalogenase-homologous genes in deep subseafloor sedimentary metagenomes.</title>
        <authorList>
            <person name="Kawai M."/>
            <person name="Futagami T."/>
            <person name="Toyoda A."/>
            <person name="Takaki Y."/>
            <person name="Nishi S."/>
            <person name="Hori S."/>
            <person name="Arai W."/>
            <person name="Tsubouchi T."/>
            <person name="Morono Y."/>
            <person name="Uchiyama I."/>
            <person name="Ito T."/>
            <person name="Fujiyama A."/>
            <person name="Inagaki F."/>
            <person name="Takami H."/>
        </authorList>
    </citation>
    <scope>NUCLEOTIDE SEQUENCE</scope>
    <source>
        <strain evidence="5">Expedition CK06-06</strain>
    </source>
</reference>
<dbReference type="Pfam" id="PF00497">
    <property type="entry name" value="SBP_bac_3"/>
    <property type="match status" value="1"/>
</dbReference>
<keyword evidence="3" id="KW-0732">Signal</keyword>
<organism evidence="5">
    <name type="scientific">marine sediment metagenome</name>
    <dbReference type="NCBI Taxonomy" id="412755"/>
    <lineage>
        <taxon>unclassified sequences</taxon>
        <taxon>metagenomes</taxon>
        <taxon>ecological metagenomes</taxon>
    </lineage>
</organism>
<dbReference type="PANTHER" id="PTHR30085">
    <property type="entry name" value="AMINO ACID ABC TRANSPORTER PERMEASE"/>
    <property type="match status" value="1"/>
</dbReference>
<dbReference type="GO" id="GO:0005576">
    <property type="term" value="C:extracellular region"/>
    <property type="evidence" value="ECO:0007669"/>
    <property type="project" value="TreeGrafter"/>
</dbReference>
<dbReference type="SUPFAM" id="SSF53850">
    <property type="entry name" value="Periplasmic binding protein-like II"/>
    <property type="match status" value="1"/>
</dbReference>
<dbReference type="InterPro" id="IPR001638">
    <property type="entry name" value="Solute-binding_3/MltF_N"/>
</dbReference>
<gene>
    <name evidence="5" type="ORF">S01H1_36828</name>
</gene>
<accession>X0UP99</accession>
<evidence type="ECO:0000259" key="4">
    <source>
        <dbReference type="Pfam" id="PF00497"/>
    </source>
</evidence>
<evidence type="ECO:0000256" key="3">
    <source>
        <dbReference type="ARBA" id="ARBA00022729"/>
    </source>
</evidence>
<evidence type="ECO:0000256" key="1">
    <source>
        <dbReference type="ARBA" id="ARBA00010333"/>
    </source>
</evidence>
<dbReference type="PANTHER" id="PTHR30085:SF6">
    <property type="entry name" value="ABC TRANSPORTER GLUTAMINE-BINDING PROTEIN GLNH"/>
    <property type="match status" value="1"/>
</dbReference>
<evidence type="ECO:0000256" key="2">
    <source>
        <dbReference type="ARBA" id="ARBA00022448"/>
    </source>
</evidence>
<proteinExistence type="inferred from homology"/>
<dbReference type="GO" id="GO:0006865">
    <property type="term" value="P:amino acid transport"/>
    <property type="evidence" value="ECO:0007669"/>
    <property type="project" value="TreeGrafter"/>
</dbReference>
<comment type="similarity">
    <text evidence="1">Belongs to the bacterial solute-binding protein 3 family.</text>
</comment>
<feature type="domain" description="Solute-binding protein family 3/N-terminal" evidence="4">
    <location>
        <begin position="4"/>
        <end position="147"/>
    </location>
</feature>
<keyword evidence="2" id="KW-0813">Transport</keyword>
<name>X0UP99_9ZZZZ</name>
<evidence type="ECO:0000313" key="5">
    <source>
        <dbReference type="EMBL" id="GAG07644.1"/>
    </source>
</evidence>
<dbReference type="AlphaFoldDB" id="X0UP99"/>
<dbReference type="InterPro" id="IPR051455">
    <property type="entry name" value="Bact_solute-bind_prot3"/>
</dbReference>
<dbReference type="EMBL" id="BARS01023102">
    <property type="protein sequence ID" value="GAG07644.1"/>
    <property type="molecule type" value="Genomic_DNA"/>
</dbReference>
<dbReference type="Gene3D" id="3.40.190.10">
    <property type="entry name" value="Periplasmic binding protein-like II"/>
    <property type="match status" value="2"/>
</dbReference>
<protein>
    <recommendedName>
        <fullName evidence="4">Solute-binding protein family 3/N-terminal domain-containing protein</fullName>
    </recommendedName>
</protein>
<comment type="caution">
    <text evidence="5">The sequence shown here is derived from an EMBL/GenBank/DDBJ whole genome shotgun (WGS) entry which is preliminary data.</text>
</comment>